<comment type="caution">
    <text evidence="2">The sequence shown here is derived from an EMBL/GenBank/DDBJ whole genome shotgun (WGS) entry which is preliminary data.</text>
</comment>
<evidence type="ECO:0000313" key="3">
    <source>
        <dbReference type="Proteomes" id="UP000825935"/>
    </source>
</evidence>
<name>A0A8T2T8F6_CERRI</name>
<dbReference type="PANTHER" id="PTHR33877:SF2">
    <property type="entry name" value="OS07G0170200 PROTEIN"/>
    <property type="match status" value="1"/>
</dbReference>
<dbReference type="AlphaFoldDB" id="A0A8T2T8F6"/>
<dbReference type="Pfam" id="PF14279">
    <property type="entry name" value="HNH_5"/>
    <property type="match status" value="1"/>
</dbReference>
<dbReference type="InterPro" id="IPR003615">
    <property type="entry name" value="HNH_nuc"/>
</dbReference>
<dbReference type="Gene3D" id="1.10.30.50">
    <property type="match status" value="1"/>
</dbReference>
<keyword evidence="3" id="KW-1185">Reference proteome</keyword>
<evidence type="ECO:0000313" key="2">
    <source>
        <dbReference type="EMBL" id="KAH7414977.1"/>
    </source>
</evidence>
<dbReference type="InterPro" id="IPR029471">
    <property type="entry name" value="HNH_5"/>
</dbReference>
<dbReference type="CDD" id="cd00085">
    <property type="entry name" value="HNHc"/>
    <property type="match status" value="1"/>
</dbReference>
<sequence>MNTCAPSLLRGRDSLVGEPLRQHQVMIAALSSCVSVKLICKTGRSSSAIKCNSSFGEVEVADCSLKFGESTSLRIDQNISSSRNRSERLVAMASSSIAPAESPQEDWEGCDEFDHGLMRYRGLVLDLSYRPINIVCWRRALCLEILEKADVLQYYDQVISSPTRPFPIPAVLRITDYVYSPVRSKVKLTLKRKNIFLRDDFKCQYCGSQDNLTVDHVIPFSRGGKWTWRNLVTACSNCNVRKGNKTLEESKMQLRRAPREPREIYGDDLPSTYAAFRSMQNAKRVPTEWVGYLPKRFYPADYF</sequence>
<dbReference type="OrthoDB" id="2127950at2759"/>
<organism evidence="2 3">
    <name type="scientific">Ceratopteris richardii</name>
    <name type="common">Triangle waterfern</name>
    <dbReference type="NCBI Taxonomy" id="49495"/>
    <lineage>
        <taxon>Eukaryota</taxon>
        <taxon>Viridiplantae</taxon>
        <taxon>Streptophyta</taxon>
        <taxon>Embryophyta</taxon>
        <taxon>Tracheophyta</taxon>
        <taxon>Polypodiopsida</taxon>
        <taxon>Polypodiidae</taxon>
        <taxon>Polypodiales</taxon>
        <taxon>Pteridineae</taxon>
        <taxon>Pteridaceae</taxon>
        <taxon>Parkerioideae</taxon>
        <taxon>Ceratopteris</taxon>
    </lineage>
</organism>
<reference evidence="2" key="1">
    <citation type="submission" date="2021-08" db="EMBL/GenBank/DDBJ databases">
        <title>WGS assembly of Ceratopteris richardii.</title>
        <authorList>
            <person name="Marchant D.B."/>
            <person name="Chen G."/>
            <person name="Jenkins J."/>
            <person name="Shu S."/>
            <person name="Leebens-Mack J."/>
            <person name="Grimwood J."/>
            <person name="Schmutz J."/>
            <person name="Soltis P."/>
            <person name="Soltis D."/>
            <person name="Chen Z.-H."/>
        </authorList>
    </citation>
    <scope>NUCLEOTIDE SEQUENCE</scope>
    <source>
        <strain evidence="2">Whitten #5841</strain>
        <tissue evidence="2">Leaf</tissue>
    </source>
</reference>
<accession>A0A8T2T8F6</accession>
<dbReference type="PANTHER" id="PTHR33877">
    <property type="entry name" value="SLL1193 PROTEIN"/>
    <property type="match status" value="1"/>
</dbReference>
<dbReference type="InterPro" id="IPR052892">
    <property type="entry name" value="NA-targeting_endonuclease"/>
</dbReference>
<dbReference type="EMBL" id="CM035419">
    <property type="protein sequence ID" value="KAH7414977.1"/>
    <property type="molecule type" value="Genomic_DNA"/>
</dbReference>
<feature type="domain" description="HNH nuclease" evidence="1">
    <location>
        <begin position="190"/>
        <end position="240"/>
    </location>
</feature>
<dbReference type="Proteomes" id="UP000825935">
    <property type="component" value="Chromosome 14"/>
</dbReference>
<evidence type="ECO:0000259" key="1">
    <source>
        <dbReference type="SMART" id="SM00507"/>
    </source>
</evidence>
<protein>
    <recommendedName>
        <fullName evidence="1">HNH nuclease domain-containing protein</fullName>
    </recommendedName>
</protein>
<proteinExistence type="predicted"/>
<dbReference type="SMART" id="SM00507">
    <property type="entry name" value="HNHc"/>
    <property type="match status" value="1"/>
</dbReference>
<gene>
    <name evidence="2" type="ORF">KP509_14G021800</name>
</gene>